<feature type="compositionally biased region" description="Basic and acidic residues" evidence="1">
    <location>
        <begin position="182"/>
        <end position="195"/>
    </location>
</feature>
<reference evidence="2" key="1">
    <citation type="submission" date="2020-02" db="EMBL/GenBank/DDBJ databases">
        <authorList>
            <person name="Meier V. D."/>
        </authorList>
    </citation>
    <scope>NUCLEOTIDE SEQUENCE</scope>
    <source>
        <strain evidence="2">AVDCRST_MAG34</strain>
    </source>
</reference>
<dbReference type="EMBL" id="CADCUI010000029">
    <property type="protein sequence ID" value="CAA9347164.1"/>
    <property type="molecule type" value="Genomic_DNA"/>
</dbReference>
<feature type="compositionally biased region" description="Low complexity" evidence="1">
    <location>
        <begin position="29"/>
        <end position="41"/>
    </location>
</feature>
<dbReference type="AlphaFoldDB" id="A0A6J4M0Z7"/>
<gene>
    <name evidence="2" type="ORF">AVDCRST_MAG34-1319</name>
</gene>
<dbReference type="GO" id="GO:0005524">
    <property type="term" value="F:ATP binding"/>
    <property type="evidence" value="ECO:0007669"/>
    <property type="project" value="UniProtKB-KW"/>
</dbReference>
<feature type="non-terminal residue" evidence="2">
    <location>
        <position position="389"/>
    </location>
</feature>
<feature type="compositionally biased region" description="Basic and acidic residues" evidence="1">
    <location>
        <begin position="148"/>
        <end position="164"/>
    </location>
</feature>
<feature type="compositionally biased region" description="Low complexity" evidence="1">
    <location>
        <begin position="365"/>
        <end position="377"/>
    </location>
</feature>
<keyword evidence="2" id="KW-0067">ATP-binding</keyword>
<protein>
    <submittedName>
        <fullName evidence="2">Oligopeptide transport ATP-binding protein OppD</fullName>
    </submittedName>
</protein>
<feature type="region of interest" description="Disordered" evidence="1">
    <location>
        <begin position="1"/>
        <end position="389"/>
    </location>
</feature>
<organism evidence="2">
    <name type="scientific">uncultured Nocardioidaceae bacterium</name>
    <dbReference type="NCBI Taxonomy" id="253824"/>
    <lineage>
        <taxon>Bacteria</taxon>
        <taxon>Bacillati</taxon>
        <taxon>Actinomycetota</taxon>
        <taxon>Actinomycetes</taxon>
        <taxon>Propionibacteriales</taxon>
        <taxon>Nocardioidaceae</taxon>
        <taxon>environmental samples</taxon>
    </lineage>
</organism>
<feature type="non-terminal residue" evidence="2">
    <location>
        <position position="1"/>
    </location>
</feature>
<feature type="compositionally biased region" description="Basic residues" evidence="1">
    <location>
        <begin position="284"/>
        <end position="293"/>
    </location>
</feature>
<evidence type="ECO:0000256" key="1">
    <source>
        <dbReference type="SAM" id="MobiDB-lite"/>
    </source>
</evidence>
<feature type="compositionally biased region" description="Basic residues" evidence="1">
    <location>
        <begin position="96"/>
        <end position="107"/>
    </location>
</feature>
<keyword evidence="2" id="KW-0547">Nucleotide-binding</keyword>
<name>A0A6J4M0Z7_9ACTN</name>
<feature type="compositionally biased region" description="Gly residues" evidence="1">
    <location>
        <begin position="378"/>
        <end position="389"/>
    </location>
</feature>
<feature type="compositionally biased region" description="Basic and acidic residues" evidence="1">
    <location>
        <begin position="1"/>
        <end position="11"/>
    </location>
</feature>
<feature type="compositionally biased region" description="Basic residues" evidence="1">
    <location>
        <begin position="234"/>
        <end position="257"/>
    </location>
</feature>
<feature type="compositionally biased region" description="Basic residues" evidence="1">
    <location>
        <begin position="201"/>
        <end position="215"/>
    </location>
</feature>
<sequence>DLRILPGDVREPPGAAAGGSRCGADRRGPLPGRRPPVGAVPDPRRARPGGQRPLLHRATWADARHRGRVRVRQERLLDGGAQPPQPQVDEAGGIDHRRRPGGRRRRRRDDAQAAGQGGRDDLPGPVDRPPPVLHRRPADHGGVPHPCRRLEVHREEAGDRDARPGGHPAGAEPRRRLPAPVLRRDAAARDDRDVAGQRPQAAHRRRTDHGARRHGPGADPRPASGPAAGVQLRDHHHHPRPRRHRRDGRRRPGHVRRPGGGDRSDEAAAHRAGDALHLGPAVQRPRRRRRHRRPADPHPRQPPEPSQPALGLPLQPSVRLQAEGARRAVRHHAARAAPGEGGTRPPATVPPAGSARDLPPGGAAGDRAGAGRARAGRAGAGGAGEGGTV</sequence>
<feature type="compositionally biased region" description="Basic and acidic residues" evidence="1">
    <location>
        <begin position="259"/>
        <end position="274"/>
    </location>
</feature>
<evidence type="ECO:0000313" key="2">
    <source>
        <dbReference type="EMBL" id="CAA9347164.1"/>
    </source>
</evidence>
<accession>A0A6J4M0Z7</accession>
<proteinExistence type="predicted"/>